<gene>
    <name evidence="1" type="ORF">TeGR_g1022</name>
</gene>
<keyword evidence="2" id="KW-1185">Reference proteome</keyword>
<comment type="caution">
    <text evidence="1">The sequence shown here is derived from an EMBL/GenBank/DDBJ whole genome shotgun (WGS) entry which is preliminary data.</text>
</comment>
<feature type="non-terminal residue" evidence="1">
    <location>
        <position position="1"/>
    </location>
</feature>
<evidence type="ECO:0000313" key="1">
    <source>
        <dbReference type="EMBL" id="GMI50592.1"/>
    </source>
</evidence>
<sequence length="71" mass="8019">RYDLFEYQGEDTSLGIWLDESPLNGTVKFVTSNRFVVGSEGQGYPQCEDSEFFSIGHNISPEKMSKCFGGW</sequence>
<dbReference type="Proteomes" id="UP001165060">
    <property type="component" value="Unassembled WGS sequence"/>
</dbReference>
<dbReference type="EMBL" id="BRYB01006928">
    <property type="protein sequence ID" value="GMI50592.1"/>
    <property type="molecule type" value="Genomic_DNA"/>
</dbReference>
<name>A0ABQ6N9S7_9STRA</name>
<evidence type="ECO:0000313" key="2">
    <source>
        <dbReference type="Proteomes" id="UP001165060"/>
    </source>
</evidence>
<accession>A0ABQ6N9S7</accession>
<organism evidence="1 2">
    <name type="scientific">Tetraparma gracilis</name>
    <dbReference type="NCBI Taxonomy" id="2962635"/>
    <lineage>
        <taxon>Eukaryota</taxon>
        <taxon>Sar</taxon>
        <taxon>Stramenopiles</taxon>
        <taxon>Ochrophyta</taxon>
        <taxon>Bolidophyceae</taxon>
        <taxon>Parmales</taxon>
        <taxon>Triparmaceae</taxon>
        <taxon>Tetraparma</taxon>
    </lineage>
</organism>
<protein>
    <submittedName>
        <fullName evidence="1">Uncharacterized protein</fullName>
    </submittedName>
</protein>
<proteinExistence type="predicted"/>
<reference evidence="1 2" key="1">
    <citation type="journal article" date="2023" name="Commun. Biol.">
        <title>Genome analysis of Parmales, the sister group of diatoms, reveals the evolutionary specialization of diatoms from phago-mixotrophs to photoautotrophs.</title>
        <authorList>
            <person name="Ban H."/>
            <person name="Sato S."/>
            <person name="Yoshikawa S."/>
            <person name="Yamada K."/>
            <person name="Nakamura Y."/>
            <person name="Ichinomiya M."/>
            <person name="Sato N."/>
            <person name="Blanc-Mathieu R."/>
            <person name="Endo H."/>
            <person name="Kuwata A."/>
            <person name="Ogata H."/>
        </authorList>
    </citation>
    <scope>NUCLEOTIDE SEQUENCE [LARGE SCALE GENOMIC DNA]</scope>
</reference>